<evidence type="ECO:0000256" key="4">
    <source>
        <dbReference type="ARBA" id="ARBA00022679"/>
    </source>
</evidence>
<keyword evidence="10" id="KW-0812">Transmembrane</keyword>
<dbReference type="PANTHER" id="PTHR32282">
    <property type="entry name" value="BINDING PROTEIN TRANSPEPTIDASE, PUTATIVE-RELATED"/>
    <property type="match status" value="1"/>
</dbReference>
<evidence type="ECO:0000256" key="3">
    <source>
        <dbReference type="ARBA" id="ARBA00022676"/>
    </source>
</evidence>
<evidence type="ECO:0000256" key="8">
    <source>
        <dbReference type="ARBA" id="ARBA00049902"/>
    </source>
</evidence>
<proteinExistence type="predicted"/>
<evidence type="ECO:0000313" key="14">
    <source>
        <dbReference type="Proteomes" id="UP001432011"/>
    </source>
</evidence>
<keyword evidence="1" id="KW-0121">Carboxypeptidase</keyword>
<feature type="transmembrane region" description="Helical" evidence="10">
    <location>
        <begin position="27"/>
        <end position="50"/>
    </location>
</feature>
<evidence type="ECO:0000256" key="1">
    <source>
        <dbReference type="ARBA" id="ARBA00022645"/>
    </source>
</evidence>
<protein>
    <submittedName>
        <fullName evidence="13">Penicillin-binding protein</fullName>
    </submittedName>
</protein>
<comment type="catalytic activity">
    <reaction evidence="8">
        <text>[GlcNAc-(1-&gt;4)-Mur2Ac(oyl-L-Ala-gamma-D-Glu-L-Lys-D-Ala-D-Ala)](n)-di-trans,octa-cis-undecaprenyl diphosphate + beta-D-GlcNAc-(1-&gt;4)-Mur2Ac(oyl-L-Ala-gamma-D-Glu-L-Lys-D-Ala-D-Ala)-di-trans,octa-cis-undecaprenyl diphosphate = [GlcNAc-(1-&gt;4)-Mur2Ac(oyl-L-Ala-gamma-D-Glu-L-Lys-D-Ala-D-Ala)](n+1)-di-trans,octa-cis-undecaprenyl diphosphate + di-trans,octa-cis-undecaprenyl diphosphate + H(+)</text>
        <dbReference type="Rhea" id="RHEA:23708"/>
        <dbReference type="Rhea" id="RHEA-COMP:9602"/>
        <dbReference type="Rhea" id="RHEA-COMP:9603"/>
        <dbReference type="ChEBI" id="CHEBI:15378"/>
        <dbReference type="ChEBI" id="CHEBI:58405"/>
        <dbReference type="ChEBI" id="CHEBI:60033"/>
        <dbReference type="ChEBI" id="CHEBI:78435"/>
        <dbReference type="EC" id="2.4.99.28"/>
    </reaction>
</comment>
<evidence type="ECO:0000256" key="6">
    <source>
        <dbReference type="ARBA" id="ARBA00023268"/>
    </source>
</evidence>
<keyword evidence="4" id="KW-0808">Transferase</keyword>
<dbReference type="SUPFAM" id="SSF53955">
    <property type="entry name" value="Lysozyme-like"/>
    <property type="match status" value="1"/>
</dbReference>
<dbReference type="Gene3D" id="1.10.3810.10">
    <property type="entry name" value="Biosynthetic peptidoglycan transglycosylase-like"/>
    <property type="match status" value="1"/>
</dbReference>
<evidence type="ECO:0000259" key="11">
    <source>
        <dbReference type="Pfam" id="PF00905"/>
    </source>
</evidence>
<reference evidence="13" key="1">
    <citation type="submission" date="2022-10" db="EMBL/GenBank/DDBJ databases">
        <title>The complete genomes of actinobacterial strains from the NBC collection.</title>
        <authorList>
            <person name="Joergensen T.S."/>
            <person name="Alvarez Arevalo M."/>
            <person name="Sterndorff E.B."/>
            <person name="Faurdal D."/>
            <person name="Vuksanovic O."/>
            <person name="Mourched A.-S."/>
            <person name="Charusanti P."/>
            <person name="Shaw S."/>
            <person name="Blin K."/>
            <person name="Weber T."/>
        </authorList>
    </citation>
    <scope>NUCLEOTIDE SEQUENCE</scope>
    <source>
        <strain evidence="13">NBC_00254</strain>
    </source>
</reference>
<keyword evidence="3" id="KW-0328">Glycosyltransferase</keyword>
<evidence type="ECO:0000256" key="5">
    <source>
        <dbReference type="ARBA" id="ARBA00022801"/>
    </source>
</evidence>
<name>A0ABZ1SJ60_9ACTN</name>
<evidence type="ECO:0000256" key="10">
    <source>
        <dbReference type="SAM" id="Phobius"/>
    </source>
</evidence>
<dbReference type="InterPro" id="IPR036950">
    <property type="entry name" value="PBP_transglycosylase"/>
</dbReference>
<dbReference type="PANTHER" id="PTHR32282:SF33">
    <property type="entry name" value="PEPTIDOGLYCAN GLYCOSYLTRANSFERASE"/>
    <property type="match status" value="1"/>
</dbReference>
<dbReference type="Pfam" id="PF00912">
    <property type="entry name" value="Transgly"/>
    <property type="match status" value="1"/>
</dbReference>
<keyword evidence="14" id="KW-1185">Reference proteome</keyword>
<feature type="compositionally biased region" description="Gly residues" evidence="9">
    <location>
        <begin position="722"/>
        <end position="762"/>
    </location>
</feature>
<evidence type="ECO:0000259" key="12">
    <source>
        <dbReference type="Pfam" id="PF00912"/>
    </source>
</evidence>
<comment type="catalytic activity">
    <reaction evidence="7">
        <text>Preferential cleavage: (Ac)2-L-Lys-D-Ala-|-D-Ala. Also transpeptidation of peptidyl-alanyl moieties that are N-acyl substituents of D-alanine.</text>
        <dbReference type="EC" id="3.4.16.4"/>
    </reaction>
</comment>
<sequence length="769" mass="80951">MPGESPNGRTLGSVQAHGKSLASRTGAALRLVGAAGVAGVLAAAIALPAVGGAGVTVKSSIETLSLKPAKLDEPPLPEKTVLLDAHGKQIAQFYFENRESVSMDRIAPIMRKAIVAIEDFRFYEHGPLDVEGTTRALVRNITTGGVTQGGSSITQQYVKQVLYNKAETDEQKAAAVAPTVGRKLNEIRYAMGIEQKYSKDEILNRYLNIAYFGASAYGIEAASKRFFGKHASELNLAEAATLAGAVQDPNATDPNRGKEFRDRLLARRNVVLDRMKELNIITEAERDAAKKKKLGWKDKEIPGGCEESDYPYFCLYVRNEILNDPQFGKTQKARQDFLARGGLTIRTTLDPKMQKAAEKAIKKYVFPSDKPVASEALVEPGTGAIKAMASSRKFGTSKKKNEMSINVVADAAHGGGTGFQAGSTFKMFTLVTALKEGYKFKDGFNVGSTYTAPSYSAFKDCKGNNVGDIKTPLHNAEGHGGFLTLQTGTWGSVNTFFLTLEQKVGLCDVVKTAKDFGIKRADGGKLQEFEPFTLGFNEMDPVTVATAYATLGARGKYCAPMAITEITDRFNKVTSFKPKCKQVVEAAVADAATNILSGVFTKGTMSGVGGIGRDAAGKTGTGDVSRTVWFAGFTPDLAGAVSLGDPRGPVRYPLSNRVIGGRSYGSVFGASIPGPIWKDTFLAALKGVEPSSFVKPDMERFGGCAHQCAPPPKPKSERGDGDGPGDGRGGGPGGGPGGGGPGGRGGGHGGGPGGGRGPGGGDAPFDPFG</sequence>
<keyword evidence="6" id="KW-0511">Multifunctional enzyme</keyword>
<dbReference type="InterPro" id="IPR001460">
    <property type="entry name" value="PCN-bd_Tpept"/>
</dbReference>
<dbReference type="SUPFAM" id="SSF56601">
    <property type="entry name" value="beta-lactamase/transpeptidase-like"/>
    <property type="match status" value="1"/>
</dbReference>
<organism evidence="13 14">
    <name type="scientific">Microbispora hainanensis</name>
    <dbReference type="NCBI Taxonomy" id="568844"/>
    <lineage>
        <taxon>Bacteria</taxon>
        <taxon>Bacillati</taxon>
        <taxon>Actinomycetota</taxon>
        <taxon>Actinomycetes</taxon>
        <taxon>Streptosporangiales</taxon>
        <taxon>Streptosporangiaceae</taxon>
        <taxon>Microbispora</taxon>
    </lineage>
</organism>
<keyword evidence="10" id="KW-0472">Membrane</keyword>
<evidence type="ECO:0000256" key="9">
    <source>
        <dbReference type="SAM" id="MobiDB-lite"/>
    </source>
</evidence>
<dbReference type="InterPro" id="IPR050396">
    <property type="entry name" value="Glycosyltr_51/Transpeptidase"/>
</dbReference>
<accession>A0ABZ1SJ60</accession>
<dbReference type="InterPro" id="IPR001264">
    <property type="entry name" value="Glyco_trans_51"/>
</dbReference>
<dbReference type="InterPro" id="IPR012338">
    <property type="entry name" value="Beta-lactam/transpept-like"/>
</dbReference>
<dbReference type="InterPro" id="IPR023346">
    <property type="entry name" value="Lysozyme-like_dom_sf"/>
</dbReference>
<feature type="domain" description="Glycosyl transferase family 51" evidence="12">
    <location>
        <begin position="87"/>
        <end position="276"/>
    </location>
</feature>
<keyword evidence="5" id="KW-0378">Hydrolase</keyword>
<dbReference type="Gene3D" id="3.40.710.10">
    <property type="entry name" value="DD-peptidase/beta-lactamase superfamily"/>
    <property type="match status" value="1"/>
</dbReference>
<dbReference type="Pfam" id="PF00905">
    <property type="entry name" value="Transpeptidase"/>
    <property type="match status" value="1"/>
</dbReference>
<evidence type="ECO:0000313" key="13">
    <source>
        <dbReference type="EMBL" id="WUP72806.1"/>
    </source>
</evidence>
<dbReference type="EMBL" id="CP108085">
    <property type="protein sequence ID" value="WUP72806.1"/>
    <property type="molecule type" value="Genomic_DNA"/>
</dbReference>
<keyword evidence="10" id="KW-1133">Transmembrane helix</keyword>
<evidence type="ECO:0000256" key="2">
    <source>
        <dbReference type="ARBA" id="ARBA00022670"/>
    </source>
</evidence>
<keyword evidence="2" id="KW-0645">Protease</keyword>
<gene>
    <name evidence="13" type="ORF">OG913_25715</name>
</gene>
<evidence type="ECO:0000256" key="7">
    <source>
        <dbReference type="ARBA" id="ARBA00034000"/>
    </source>
</evidence>
<feature type="region of interest" description="Disordered" evidence="9">
    <location>
        <begin position="704"/>
        <end position="769"/>
    </location>
</feature>
<dbReference type="Proteomes" id="UP001432011">
    <property type="component" value="Chromosome"/>
</dbReference>
<feature type="domain" description="Penicillin-binding protein transpeptidase" evidence="11">
    <location>
        <begin position="377"/>
        <end position="639"/>
    </location>
</feature>